<evidence type="ECO:0000313" key="3">
    <source>
        <dbReference type="Proteomes" id="UP000008783"/>
    </source>
</evidence>
<gene>
    <name evidence="2" type="ORF">PGTG_05720</name>
</gene>
<dbReference type="OrthoDB" id="10441728at2759"/>
<dbReference type="Proteomes" id="UP000008783">
    <property type="component" value="Unassembled WGS sequence"/>
</dbReference>
<keyword evidence="3" id="KW-1185">Reference proteome</keyword>
<dbReference type="HOGENOM" id="CLU_2400766_0_0_1"/>
<dbReference type="InParanoid" id="E3K4C1"/>
<proteinExistence type="predicted"/>
<accession>E3K4C1</accession>
<organism evidence="2 3">
    <name type="scientific">Puccinia graminis f. sp. tritici (strain CRL 75-36-700-3 / race SCCL)</name>
    <name type="common">Black stem rust fungus</name>
    <dbReference type="NCBI Taxonomy" id="418459"/>
    <lineage>
        <taxon>Eukaryota</taxon>
        <taxon>Fungi</taxon>
        <taxon>Dikarya</taxon>
        <taxon>Basidiomycota</taxon>
        <taxon>Pucciniomycotina</taxon>
        <taxon>Pucciniomycetes</taxon>
        <taxon>Pucciniales</taxon>
        <taxon>Pucciniaceae</taxon>
        <taxon>Puccinia</taxon>
    </lineage>
</organism>
<dbReference type="GeneID" id="10531223"/>
<evidence type="ECO:0000256" key="1">
    <source>
        <dbReference type="SAM" id="MobiDB-lite"/>
    </source>
</evidence>
<evidence type="ECO:0000313" key="2">
    <source>
        <dbReference type="EMBL" id="EFP79399.1"/>
    </source>
</evidence>
<dbReference type="KEGG" id="pgr:PGTG_05720"/>
<name>E3K4C1_PUCGT</name>
<reference evidence="3" key="2">
    <citation type="journal article" date="2011" name="Proc. Natl. Acad. Sci. U.S.A.">
        <title>Obligate biotrophy features unraveled by the genomic analysis of rust fungi.</title>
        <authorList>
            <person name="Duplessis S."/>
            <person name="Cuomo C.A."/>
            <person name="Lin Y.-C."/>
            <person name="Aerts A."/>
            <person name="Tisserant E."/>
            <person name="Veneault-Fourrey C."/>
            <person name="Joly D.L."/>
            <person name="Hacquard S."/>
            <person name="Amselem J."/>
            <person name="Cantarel B.L."/>
            <person name="Chiu R."/>
            <person name="Coutinho P.M."/>
            <person name="Feau N."/>
            <person name="Field M."/>
            <person name="Frey P."/>
            <person name="Gelhaye E."/>
            <person name="Goldberg J."/>
            <person name="Grabherr M.G."/>
            <person name="Kodira C.D."/>
            <person name="Kohler A."/>
            <person name="Kuees U."/>
            <person name="Lindquist E.A."/>
            <person name="Lucas S.M."/>
            <person name="Mago R."/>
            <person name="Mauceli E."/>
            <person name="Morin E."/>
            <person name="Murat C."/>
            <person name="Pangilinan J.L."/>
            <person name="Park R."/>
            <person name="Pearson M."/>
            <person name="Quesneville H."/>
            <person name="Rouhier N."/>
            <person name="Sakthikumar S."/>
            <person name="Salamov A.A."/>
            <person name="Schmutz J."/>
            <person name="Selles B."/>
            <person name="Shapiro H."/>
            <person name="Tanguay P."/>
            <person name="Tuskan G.A."/>
            <person name="Henrissat B."/>
            <person name="Van de Peer Y."/>
            <person name="Rouze P."/>
            <person name="Ellis J.G."/>
            <person name="Dodds P.N."/>
            <person name="Schein J.E."/>
            <person name="Zhong S."/>
            <person name="Hamelin R.C."/>
            <person name="Grigoriev I.V."/>
            <person name="Szabo L.J."/>
            <person name="Martin F."/>
        </authorList>
    </citation>
    <scope>NUCLEOTIDE SEQUENCE [LARGE SCALE GENOMIC DNA]</scope>
    <source>
        <strain evidence="3">CRL 75-36-700-3 / race SCCL</strain>
    </source>
</reference>
<dbReference type="RefSeq" id="XP_003323818.1">
    <property type="nucleotide sequence ID" value="XM_003323770.2"/>
</dbReference>
<sequence>MCPRVRLRFLEHSIGPIPRSLFNQRPRTLLNLDTMRFLCVLFCLFISMFSQAAEIPPAEPSSEKDPHTTENAPPTRQILGEGGRPAKYGPLGG</sequence>
<dbReference type="EMBL" id="DS178272">
    <property type="protein sequence ID" value="EFP79399.1"/>
    <property type="molecule type" value="Genomic_DNA"/>
</dbReference>
<protein>
    <submittedName>
        <fullName evidence="2">Uncharacterized protein</fullName>
    </submittedName>
</protein>
<dbReference type="VEuPathDB" id="FungiDB:PGTG_05720"/>
<dbReference type="AlphaFoldDB" id="E3K4C1"/>
<feature type="region of interest" description="Disordered" evidence="1">
    <location>
        <begin position="55"/>
        <end position="93"/>
    </location>
</feature>
<reference key="1">
    <citation type="submission" date="2007-01" db="EMBL/GenBank/DDBJ databases">
        <title>The Genome Sequence of Puccinia graminis f. sp. tritici Strain CRL 75-36-700-3.</title>
        <authorList>
            <consortium name="The Broad Institute Genome Sequencing Platform"/>
            <person name="Birren B."/>
            <person name="Lander E."/>
            <person name="Galagan J."/>
            <person name="Nusbaum C."/>
            <person name="Devon K."/>
            <person name="Cuomo C."/>
            <person name="Jaffe D."/>
            <person name="Butler J."/>
            <person name="Alvarez P."/>
            <person name="Gnerre S."/>
            <person name="Grabherr M."/>
            <person name="Mauceli E."/>
            <person name="Brockman W."/>
            <person name="Young S."/>
            <person name="LaButti K."/>
            <person name="Sykes S."/>
            <person name="DeCaprio D."/>
            <person name="Crawford M."/>
            <person name="Koehrsen M."/>
            <person name="Engels R."/>
            <person name="Montgomery P."/>
            <person name="Pearson M."/>
            <person name="Howarth C."/>
            <person name="Larson L."/>
            <person name="White J."/>
            <person name="Zeng Q."/>
            <person name="Kodira C."/>
            <person name="Yandava C."/>
            <person name="Alvarado L."/>
            <person name="O'Leary S."/>
            <person name="Szabo L."/>
            <person name="Dean R."/>
            <person name="Schein J."/>
        </authorList>
    </citation>
    <scope>NUCLEOTIDE SEQUENCE</scope>
    <source>
        <strain>CRL 75-36-700-3</strain>
    </source>
</reference>